<dbReference type="SUPFAM" id="SSF48498">
    <property type="entry name" value="Tetracyclin repressor-like, C-terminal domain"/>
    <property type="match status" value="1"/>
</dbReference>
<feature type="DNA-binding region" description="H-T-H motif" evidence="5">
    <location>
        <begin position="33"/>
        <end position="52"/>
    </location>
</feature>
<keyword evidence="1" id="KW-0678">Repressor</keyword>
<evidence type="ECO:0000313" key="8">
    <source>
        <dbReference type="Proteomes" id="UP001629953"/>
    </source>
</evidence>
<evidence type="ECO:0000313" key="7">
    <source>
        <dbReference type="EMBL" id="MFM2485887.1"/>
    </source>
</evidence>
<proteinExistence type="predicted"/>
<dbReference type="InterPro" id="IPR009057">
    <property type="entry name" value="Homeodomain-like_sf"/>
</dbReference>
<keyword evidence="8" id="KW-1185">Reference proteome</keyword>
<accession>A0ABW9G8N4</accession>
<keyword evidence="3 5" id="KW-0238">DNA-binding</keyword>
<evidence type="ECO:0000256" key="1">
    <source>
        <dbReference type="ARBA" id="ARBA00022491"/>
    </source>
</evidence>
<name>A0ABW9G8N4_9GAMM</name>
<dbReference type="Gene3D" id="1.10.357.10">
    <property type="entry name" value="Tetracycline Repressor, domain 2"/>
    <property type="match status" value="1"/>
</dbReference>
<dbReference type="PROSITE" id="PS50977">
    <property type="entry name" value="HTH_TETR_2"/>
    <property type="match status" value="1"/>
</dbReference>
<dbReference type="InterPro" id="IPR050624">
    <property type="entry name" value="HTH-type_Tx_Regulator"/>
</dbReference>
<feature type="domain" description="HTH tetR-type" evidence="6">
    <location>
        <begin position="10"/>
        <end position="70"/>
    </location>
</feature>
<sequence>MARKTKEEASKTRQIILDTALKLFCEQGMTETSLTDIATTAGVTRGAIYWHFKNKNDLFITIWEEFCEPLSNLIDSSIREDEPDPLGKLRFFLMALLDRMSRDPTQRQIFIILFSLDKSHQDIVEIHQHTHVKYQQFLQDLEQSLTNAIKRGQLSPTFNSRIGAHLISATINGYILKCIQDNDSKFHLNQAEPLIDMLIGMFEDYHHHTPN</sequence>
<evidence type="ECO:0000259" key="6">
    <source>
        <dbReference type="PROSITE" id="PS50977"/>
    </source>
</evidence>
<protein>
    <submittedName>
        <fullName evidence="7">TetR family transcriptional regulator</fullName>
    </submittedName>
</protein>
<evidence type="ECO:0000256" key="2">
    <source>
        <dbReference type="ARBA" id="ARBA00023015"/>
    </source>
</evidence>
<dbReference type="EMBL" id="JBEQCT010000006">
    <property type="protein sequence ID" value="MFM2485887.1"/>
    <property type="molecule type" value="Genomic_DNA"/>
</dbReference>
<evidence type="ECO:0000256" key="4">
    <source>
        <dbReference type="ARBA" id="ARBA00023163"/>
    </source>
</evidence>
<dbReference type="PANTHER" id="PTHR43479:SF11">
    <property type="entry name" value="ACREF_ENVCD OPERON REPRESSOR-RELATED"/>
    <property type="match status" value="1"/>
</dbReference>
<dbReference type="InterPro" id="IPR013572">
    <property type="entry name" value="Tscrpt_reg_MAATS_C"/>
</dbReference>
<dbReference type="Proteomes" id="UP001629953">
    <property type="component" value="Unassembled WGS sequence"/>
</dbReference>
<dbReference type="PANTHER" id="PTHR43479">
    <property type="entry name" value="ACREF/ENVCD OPERON REPRESSOR-RELATED"/>
    <property type="match status" value="1"/>
</dbReference>
<dbReference type="Pfam" id="PF08361">
    <property type="entry name" value="TetR_C_2"/>
    <property type="match status" value="1"/>
</dbReference>
<dbReference type="RefSeq" id="WP_408624150.1">
    <property type="nucleotide sequence ID" value="NZ_JBEQCT010000006.1"/>
</dbReference>
<comment type="caution">
    <text evidence="7">The sequence shown here is derived from an EMBL/GenBank/DDBJ whole genome shotgun (WGS) entry which is preliminary data.</text>
</comment>
<dbReference type="InterPro" id="IPR036271">
    <property type="entry name" value="Tet_transcr_reg_TetR-rel_C_sf"/>
</dbReference>
<dbReference type="InterPro" id="IPR023772">
    <property type="entry name" value="DNA-bd_HTH_TetR-type_CS"/>
</dbReference>
<reference evidence="7 8" key="1">
    <citation type="journal article" date="2013" name="Int. J. Syst. Evol. Microbiol.">
        <title>Celerinatantimonas yamalensis sp. nov., a cold-adapted diazotrophic bacterium from a cold permafrost brine.</title>
        <authorList>
            <person name="Shcherbakova V."/>
            <person name="Chuvilskaya N."/>
            <person name="Rivkina E."/>
            <person name="Demidov N."/>
            <person name="Uchaeva V."/>
            <person name="Suetin S."/>
            <person name="Suzina N."/>
            <person name="Gilichinsky D."/>
        </authorList>
    </citation>
    <scope>NUCLEOTIDE SEQUENCE [LARGE SCALE GENOMIC DNA]</scope>
    <source>
        <strain evidence="7 8">C7</strain>
    </source>
</reference>
<dbReference type="PROSITE" id="PS01081">
    <property type="entry name" value="HTH_TETR_1"/>
    <property type="match status" value="1"/>
</dbReference>
<gene>
    <name evidence="7" type="ORF">ABUE30_12615</name>
</gene>
<keyword evidence="4" id="KW-0804">Transcription</keyword>
<organism evidence="7 8">
    <name type="scientific">Celerinatantimonas yamalensis</name>
    <dbReference type="NCBI Taxonomy" id="559956"/>
    <lineage>
        <taxon>Bacteria</taxon>
        <taxon>Pseudomonadati</taxon>
        <taxon>Pseudomonadota</taxon>
        <taxon>Gammaproteobacteria</taxon>
        <taxon>Celerinatantimonadaceae</taxon>
        <taxon>Celerinatantimonas</taxon>
    </lineage>
</organism>
<dbReference type="Pfam" id="PF00440">
    <property type="entry name" value="TetR_N"/>
    <property type="match status" value="1"/>
</dbReference>
<evidence type="ECO:0000256" key="5">
    <source>
        <dbReference type="PROSITE-ProRule" id="PRU00335"/>
    </source>
</evidence>
<dbReference type="SUPFAM" id="SSF46689">
    <property type="entry name" value="Homeodomain-like"/>
    <property type="match status" value="1"/>
</dbReference>
<dbReference type="InterPro" id="IPR001647">
    <property type="entry name" value="HTH_TetR"/>
</dbReference>
<dbReference type="PRINTS" id="PR00455">
    <property type="entry name" value="HTHTETR"/>
</dbReference>
<keyword evidence="2" id="KW-0805">Transcription regulation</keyword>
<evidence type="ECO:0000256" key="3">
    <source>
        <dbReference type="ARBA" id="ARBA00023125"/>
    </source>
</evidence>